<gene>
    <name evidence="1" type="ORF">KQX54_018441</name>
</gene>
<evidence type="ECO:0000313" key="2">
    <source>
        <dbReference type="Proteomes" id="UP000826195"/>
    </source>
</evidence>
<dbReference type="AlphaFoldDB" id="A0AAV7IER7"/>
<evidence type="ECO:0000313" key="1">
    <source>
        <dbReference type="EMBL" id="KAH0550259.1"/>
    </source>
</evidence>
<reference evidence="1 2" key="1">
    <citation type="journal article" date="2021" name="J. Hered.">
        <title>A chromosome-level genome assembly of the parasitoid wasp, Cotesia glomerata (Hymenoptera: Braconidae).</title>
        <authorList>
            <person name="Pinto B.J."/>
            <person name="Weis J.J."/>
            <person name="Gamble T."/>
            <person name="Ode P.J."/>
            <person name="Paul R."/>
            <person name="Zaspel J.M."/>
        </authorList>
    </citation>
    <scope>NUCLEOTIDE SEQUENCE [LARGE SCALE GENOMIC DNA]</scope>
    <source>
        <strain evidence="1">CgM1</strain>
    </source>
</reference>
<name>A0AAV7IER7_COTGL</name>
<accession>A0AAV7IER7</accession>
<sequence length="100" mass="11138">MTEALYIRHVARTSLKSACPVDGDGFGVSPSAVRATEWSTNTTIMTRPDFACHNNPSDNINDSSSISSVHNETVWCYVVYLWALDDIANNNYRKLIEKIA</sequence>
<dbReference type="EMBL" id="JAHXZJ010001864">
    <property type="protein sequence ID" value="KAH0550259.1"/>
    <property type="molecule type" value="Genomic_DNA"/>
</dbReference>
<organism evidence="1 2">
    <name type="scientific">Cotesia glomerata</name>
    <name type="common">Lepidopteran parasitic wasp</name>
    <name type="synonym">Apanteles glomeratus</name>
    <dbReference type="NCBI Taxonomy" id="32391"/>
    <lineage>
        <taxon>Eukaryota</taxon>
        <taxon>Metazoa</taxon>
        <taxon>Ecdysozoa</taxon>
        <taxon>Arthropoda</taxon>
        <taxon>Hexapoda</taxon>
        <taxon>Insecta</taxon>
        <taxon>Pterygota</taxon>
        <taxon>Neoptera</taxon>
        <taxon>Endopterygota</taxon>
        <taxon>Hymenoptera</taxon>
        <taxon>Apocrita</taxon>
        <taxon>Ichneumonoidea</taxon>
        <taxon>Braconidae</taxon>
        <taxon>Microgastrinae</taxon>
        <taxon>Cotesia</taxon>
    </lineage>
</organism>
<keyword evidence="2" id="KW-1185">Reference proteome</keyword>
<comment type="caution">
    <text evidence="1">The sequence shown here is derived from an EMBL/GenBank/DDBJ whole genome shotgun (WGS) entry which is preliminary data.</text>
</comment>
<proteinExistence type="predicted"/>
<protein>
    <submittedName>
        <fullName evidence="1">Uncharacterized protein</fullName>
    </submittedName>
</protein>
<dbReference type="Proteomes" id="UP000826195">
    <property type="component" value="Unassembled WGS sequence"/>
</dbReference>